<dbReference type="eggNOG" id="ENOG5032RGE">
    <property type="taxonomic scope" value="Bacteria"/>
</dbReference>
<feature type="transmembrane region" description="Helical" evidence="1">
    <location>
        <begin position="64"/>
        <end position="83"/>
    </location>
</feature>
<evidence type="ECO:0000256" key="1">
    <source>
        <dbReference type="SAM" id="Phobius"/>
    </source>
</evidence>
<keyword evidence="1" id="KW-0472">Membrane</keyword>
<accession>A0A1G9SUH9</accession>
<name>A0A1G9SUH9_ALLAB</name>
<evidence type="ECO:0000313" key="3">
    <source>
        <dbReference type="Proteomes" id="UP000183376"/>
    </source>
</evidence>
<dbReference type="Proteomes" id="UP000183376">
    <property type="component" value="Chromosome I"/>
</dbReference>
<dbReference type="OrthoDB" id="2988755at2"/>
<feature type="transmembrane region" description="Helical" evidence="1">
    <location>
        <begin position="119"/>
        <end position="138"/>
    </location>
</feature>
<reference evidence="2 3" key="1">
    <citation type="submission" date="2016-10" db="EMBL/GenBank/DDBJ databases">
        <authorList>
            <person name="de Groot N.N."/>
        </authorList>
    </citation>
    <scope>NUCLEOTIDE SEQUENCE [LARGE SCALE GENOMIC DNA]</scope>
    <source>
        <strain evidence="2 3">DSM 44149</strain>
    </source>
</reference>
<organism evidence="2 3">
    <name type="scientific">Allokutzneria albata</name>
    <name type="common">Kibdelosporangium albatum</name>
    <dbReference type="NCBI Taxonomy" id="211114"/>
    <lineage>
        <taxon>Bacteria</taxon>
        <taxon>Bacillati</taxon>
        <taxon>Actinomycetota</taxon>
        <taxon>Actinomycetes</taxon>
        <taxon>Pseudonocardiales</taxon>
        <taxon>Pseudonocardiaceae</taxon>
        <taxon>Allokutzneria</taxon>
    </lineage>
</organism>
<evidence type="ECO:0000313" key="2">
    <source>
        <dbReference type="EMBL" id="SDM38505.1"/>
    </source>
</evidence>
<feature type="transmembrane region" description="Helical" evidence="1">
    <location>
        <begin position="32"/>
        <end position="52"/>
    </location>
</feature>
<sequence>MTKTLSHRWPLALGIVLGLSQGLTDVLGGVPWVPSSVTTWMLPVLALAYLVFGAARGELGQPGVLTTQLLGLLGFGVLAAVALVVEPEIGRYVVAAGWLGHAVWDALHHRAGRVVPAWYAEFCIVFDVLVAASILLSGV</sequence>
<keyword evidence="1" id="KW-0812">Transmembrane</keyword>
<protein>
    <submittedName>
        <fullName evidence="2">Uncharacterized protein</fullName>
    </submittedName>
</protein>
<keyword evidence="1" id="KW-1133">Transmembrane helix</keyword>
<dbReference type="EMBL" id="LT629701">
    <property type="protein sequence ID" value="SDM38505.1"/>
    <property type="molecule type" value="Genomic_DNA"/>
</dbReference>
<gene>
    <name evidence="2" type="ORF">SAMN04489726_1360</name>
</gene>
<dbReference type="RefSeq" id="WP_043813931.1">
    <property type="nucleotide sequence ID" value="NZ_JOEF01000037.1"/>
</dbReference>
<dbReference type="AlphaFoldDB" id="A0A1G9SUH9"/>
<proteinExistence type="predicted"/>
<keyword evidence="3" id="KW-1185">Reference proteome</keyword>
<dbReference type="STRING" id="211114.SAMN04489726_1360"/>